<dbReference type="InterPro" id="IPR013783">
    <property type="entry name" value="Ig-like_fold"/>
</dbReference>
<protein>
    <recommendedName>
        <fullName evidence="3">Ig-like domain-containing protein</fullName>
    </recommendedName>
</protein>
<feature type="domain" description="Ig-like" evidence="3">
    <location>
        <begin position="723"/>
        <end position="814"/>
    </location>
</feature>
<evidence type="ECO:0000256" key="2">
    <source>
        <dbReference type="SAM" id="Phobius"/>
    </source>
</evidence>
<feature type="domain" description="Ig-like" evidence="3">
    <location>
        <begin position="425"/>
        <end position="516"/>
    </location>
</feature>
<organism evidence="4 5">
    <name type="scientific">Perca fluviatilis</name>
    <name type="common">European perch</name>
    <dbReference type="NCBI Taxonomy" id="8168"/>
    <lineage>
        <taxon>Eukaryota</taxon>
        <taxon>Metazoa</taxon>
        <taxon>Chordata</taxon>
        <taxon>Craniata</taxon>
        <taxon>Vertebrata</taxon>
        <taxon>Euteleostomi</taxon>
        <taxon>Actinopterygii</taxon>
        <taxon>Neopterygii</taxon>
        <taxon>Teleostei</taxon>
        <taxon>Neoteleostei</taxon>
        <taxon>Acanthomorphata</taxon>
        <taxon>Eupercaria</taxon>
        <taxon>Perciformes</taxon>
        <taxon>Percoidei</taxon>
        <taxon>Percidae</taxon>
        <taxon>Percinae</taxon>
        <taxon>Perca</taxon>
    </lineage>
</organism>
<accession>A0A6A5EY03</accession>
<dbReference type="Gene3D" id="2.60.40.10">
    <property type="entry name" value="Immunoglobulins"/>
    <property type="match status" value="18"/>
</dbReference>
<evidence type="ECO:0000259" key="3">
    <source>
        <dbReference type="PROSITE" id="PS50835"/>
    </source>
</evidence>
<name>A0A6A5EY03_PERFL</name>
<feature type="domain" description="Ig-like" evidence="3">
    <location>
        <begin position="923"/>
        <end position="1012"/>
    </location>
</feature>
<reference evidence="4 5" key="1">
    <citation type="submission" date="2019-06" db="EMBL/GenBank/DDBJ databases">
        <title>A chromosome-scale genome assembly of the European perch, Perca fluviatilis.</title>
        <authorList>
            <person name="Roques C."/>
            <person name="Zahm M."/>
            <person name="Cabau C."/>
            <person name="Klopp C."/>
            <person name="Bouchez O."/>
            <person name="Donnadieu C."/>
            <person name="Kuhl H."/>
            <person name="Gislard M."/>
            <person name="Guendouz S."/>
            <person name="Journot L."/>
            <person name="Haffray P."/>
            <person name="Bestin A."/>
            <person name="Morvezen R."/>
            <person name="Feron R."/>
            <person name="Wen M."/>
            <person name="Jouanno E."/>
            <person name="Herpin A."/>
            <person name="Schartl M."/>
            <person name="Postlethwait J."/>
            <person name="Schaerlinger B."/>
            <person name="Chardard D."/>
            <person name="Lecocq T."/>
            <person name="Poncet C."/>
            <person name="Jaffrelo L."/>
            <person name="Lampietro C."/>
            <person name="Guiguen Y."/>
        </authorList>
    </citation>
    <scope>NUCLEOTIDE SEQUENCE [LARGE SCALE GENOMIC DNA]</scope>
    <source>
        <tissue evidence="4">Blood</tissue>
    </source>
</reference>
<dbReference type="SMART" id="SM00409">
    <property type="entry name" value="IG"/>
    <property type="match status" value="6"/>
</dbReference>
<dbReference type="PROSITE" id="PS50835">
    <property type="entry name" value="IG_LIKE"/>
    <property type="match status" value="13"/>
</dbReference>
<keyword evidence="2" id="KW-0812">Transmembrane</keyword>
<feature type="domain" description="Ig-like" evidence="3">
    <location>
        <begin position="1614"/>
        <end position="1717"/>
    </location>
</feature>
<feature type="domain" description="Ig-like" evidence="3">
    <location>
        <begin position="1519"/>
        <end position="1608"/>
    </location>
</feature>
<feature type="transmembrane region" description="Helical" evidence="2">
    <location>
        <begin position="1837"/>
        <end position="1860"/>
    </location>
</feature>
<feature type="domain" description="Ig-like" evidence="3">
    <location>
        <begin position="625"/>
        <end position="714"/>
    </location>
</feature>
<dbReference type="SMART" id="SM00407">
    <property type="entry name" value="IGc1"/>
    <property type="match status" value="8"/>
</dbReference>
<dbReference type="EMBL" id="VHII01000015">
    <property type="protein sequence ID" value="KAF1379362.1"/>
    <property type="molecule type" value="Genomic_DNA"/>
</dbReference>
<dbReference type="SUPFAM" id="SSF48726">
    <property type="entry name" value="Immunoglobulin"/>
    <property type="match status" value="18"/>
</dbReference>
<dbReference type="Pfam" id="PF07654">
    <property type="entry name" value="C1-set"/>
    <property type="match status" value="8"/>
</dbReference>
<dbReference type="InterPro" id="IPR050380">
    <property type="entry name" value="Immune_Resp_Modulators"/>
</dbReference>
<feature type="domain" description="Ig-like" evidence="3">
    <location>
        <begin position="1221"/>
        <end position="1310"/>
    </location>
</feature>
<dbReference type="Proteomes" id="UP000465112">
    <property type="component" value="Chromosome 15"/>
</dbReference>
<evidence type="ECO:0000313" key="5">
    <source>
        <dbReference type="Proteomes" id="UP000465112"/>
    </source>
</evidence>
<feature type="domain" description="Ig-like" evidence="3">
    <location>
        <begin position="327"/>
        <end position="416"/>
    </location>
</feature>
<dbReference type="InterPro" id="IPR036179">
    <property type="entry name" value="Ig-like_dom_sf"/>
</dbReference>
<feature type="domain" description="Ig-like" evidence="3">
    <location>
        <begin position="25"/>
        <end position="119"/>
    </location>
</feature>
<feature type="domain" description="Ig-like" evidence="3">
    <location>
        <begin position="1735"/>
        <end position="1807"/>
    </location>
</feature>
<keyword evidence="5" id="KW-1185">Reference proteome</keyword>
<dbReference type="CDD" id="cd00098">
    <property type="entry name" value="IgC1"/>
    <property type="match status" value="8"/>
</dbReference>
<evidence type="ECO:0000313" key="4">
    <source>
        <dbReference type="EMBL" id="KAF1379362.1"/>
    </source>
</evidence>
<feature type="domain" description="Ig-like" evidence="3">
    <location>
        <begin position="1319"/>
        <end position="1410"/>
    </location>
</feature>
<dbReference type="PANTHER" id="PTHR23411">
    <property type="entry name" value="TAPASIN"/>
    <property type="match status" value="1"/>
</dbReference>
<dbReference type="InterPro" id="IPR007110">
    <property type="entry name" value="Ig-like_dom"/>
</dbReference>
<dbReference type="InterPro" id="IPR003599">
    <property type="entry name" value="Ig_sub"/>
</dbReference>
<evidence type="ECO:0000256" key="1">
    <source>
        <dbReference type="ARBA" id="ARBA00023319"/>
    </source>
</evidence>
<keyword evidence="1" id="KW-0393">Immunoglobulin domain</keyword>
<dbReference type="InterPro" id="IPR003597">
    <property type="entry name" value="Ig_C1-set"/>
</dbReference>
<gene>
    <name evidence="4" type="ORF">PFLUV_G00175280</name>
</gene>
<proteinExistence type="predicted"/>
<sequence>MLHLELRHHSWLLNQYLKVDRIVYPNITLHPVWEGEYGASPVRLLCTLRGFCPDGLSVEWKQDNQPLTIATITTKLQSVEDKTFSLSSEIEPNRTVWAYGSSFTCKSIHKNQEFIKKISICQIHGSAPPSIQVEIPSFKTVMTESTKSVNATCLVPTVLDAKVTWLMDGKPSTTASQVKNTTHIVSKVTVSLSEWKQLKSITCKAEHKCFPSTERTVSVAGPAVTTPLVEIRRSLKDLLKMDSAVLECDVTQLSSRDLYVTFQANSADISDKQYVDLPEGPGLHSISRSCSIPTHYWKKDTNFSCTVNQGFSGNFKSNSAGNVFVDPSMELLLAPSEESEQQRLLCSAWGFNPQIKWSTESQQRSSSTYELSMGADGRVAVTSHLHIPHTEWSTGKVFTCEVTDKSLKTNVKKEISLCSVYSSGPPFIHVESPSFKTVMMTESTESVKSTCLVRTVLDAKVTWLMDGKPTTTASQVKNTTHIVSEVTVSLSEWKQLKSITCKAEHKCFPSTERTVSVAGPAVTAPLVEIRRSLKDLLKMDSAVLECDVTQLSSRDLYVTFQANSADISDKQYVDLPEAPGLHSISRSFSIPTNYWKKETNFSCTVNQGFSGNFKSNSASNVFVDPSMELLLAPSEESEQQRLLCSAWGFNPQIKWSTESQQRSSSTYELSMGADGRVAVTSHLHIPHTEWSTGMVFTCEVTDKSLKTNVKKEISLCSVYSSGPPFIHVESPSFKTVMMTESTESVKSTCLVRTVLDAKVTWLMDGKPSTTASQVTNTTHIVSEVTVSLSEWKQLKSITCKAEHKCFPSTERTVSVAGPAVTTPLVEIRRSLKDLLKMDSAVLECDVTQLSSRDLYVTFQADSADISDKQYVDLPEAPGLHSISRSFSIPTNYWKKDTNFSCTVNQGFSGNFKSNSADNVFVDPSMELLLAPTEESEQQRLLCSAWGFNPQIKWSTESQQRSSSTYELSMGADGRVAVTSHLHIPHTEWSTGMVFTCEVTDKSLKTNVKKEISLCSVYSSGPPFIHVESPSFKTVMMTESTESVKSTCLVRTVLDAKVTWLMDGKPSTTASQVKNTTHIVSEVTVSLSEWKQLKSITCKAEHKCFPSTERTVSVAGPAVTAPLVEIRRSLKDLLKMDSAVLECDVTQLSSRDLYVTFQANSADISDKQYVDLPEAPGLHSISRSFSIPTNYWKKDTNFSCTVNQGFSGNFKSNSADNVFVDPSMELLLAPSEESEQQRLLCSAWGFNPQIKWSTESQQRSSSTYELSMGADGRVAVTSHLHIPHTEWSTGKVFTCEVTDKSLKTNVKKEISLCSVYSSGPPFIHVESPSFKTVMMTESTESVKSTCLVRTVLDAKVTWLMDGKPSTTASQVKNTTHIVSEVTVSLSEWKQLKSITCKAEHKCFPSTERTVSVAGPAVTAPLVEIRRSLKDLLKMDSAVLECDVTQLSSRDLYVTFQANSADISDKQYVDLPEGPGLHSISRSFSIPTNYWKKDTNFSCTVNQGFSGNFKSNSAGNVFVDPSMELLLAPSEESEQQRLLCSAWGFNPQIKWSTESQQRSSSTYDISMGADGRVAVTSHLHIPRTEWSTGKVFTCEVTDKSLKTNVKKEISLCSVTPASSQMLGIYVQGPPLQELQNKGPVTITCLLVGPSLNDFSVTWKVDGKSYSLNVHKEPPVSHSNGTETLRSSLDVLAEDWHAYKQVSCEAKHQCSNQSYEDHIIKSRVTQPSAILLQGSGELVCLVSTFSPESINITWLLDGKELWDYNTSEPHRGPNGKFSIQSHLRLSQVIWLRGAVLTCRVTHANTTLFLNKSKPDILEDFNFLDDTMHAEVNQDTDVESWYMAFTFLACFLISIIYGVLATMIKTK</sequence>
<feature type="domain" description="Ig-like" evidence="3">
    <location>
        <begin position="129"/>
        <end position="218"/>
    </location>
</feature>
<feature type="domain" description="Ig-like" evidence="3">
    <location>
        <begin position="1021"/>
        <end position="1112"/>
    </location>
</feature>
<comment type="caution">
    <text evidence="4">The sequence shown here is derived from an EMBL/GenBank/DDBJ whole genome shotgun (WGS) entry which is preliminary data.</text>
</comment>
<keyword evidence="2" id="KW-1133">Transmembrane helix</keyword>
<keyword evidence="2" id="KW-0472">Membrane</keyword>